<name>A0ABW4RK18_9BACL</name>
<accession>A0ABW4RK18</accession>
<dbReference type="SMART" id="SM00830">
    <property type="entry name" value="CM_2"/>
    <property type="match status" value="1"/>
</dbReference>
<protein>
    <submittedName>
        <fullName evidence="3">Chorismate mutase</fullName>
        <ecNumber evidence="3">5.4.99.5</ecNumber>
    </submittedName>
</protein>
<dbReference type="InterPro" id="IPR036263">
    <property type="entry name" value="Chorismate_II_sf"/>
</dbReference>
<dbReference type="InterPro" id="IPR002701">
    <property type="entry name" value="CM_II_prokaryot"/>
</dbReference>
<dbReference type="Pfam" id="PF01817">
    <property type="entry name" value="CM_2"/>
    <property type="match status" value="1"/>
</dbReference>
<evidence type="ECO:0000256" key="1">
    <source>
        <dbReference type="ARBA" id="ARBA00023235"/>
    </source>
</evidence>
<dbReference type="PANTHER" id="PTHR38041:SF1">
    <property type="entry name" value="CHORISMATE MUTASE"/>
    <property type="match status" value="1"/>
</dbReference>
<dbReference type="InterPro" id="IPR036979">
    <property type="entry name" value="CM_dom_sf"/>
</dbReference>
<proteinExistence type="predicted"/>
<dbReference type="InterPro" id="IPR051331">
    <property type="entry name" value="Chorismate_mutase-related"/>
</dbReference>
<organism evidence="3 4">
    <name type="scientific">Paenibacillus wenxiniae</name>
    <dbReference type="NCBI Taxonomy" id="1636843"/>
    <lineage>
        <taxon>Bacteria</taxon>
        <taxon>Bacillati</taxon>
        <taxon>Bacillota</taxon>
        <taxon>Bacilli</taxon>
        <taxon>Bacillales</taxon>
        <taxon>Paenibacillaceae</taxon>
        <taxon>Paenibacillus</taxon>
    </lineage>
</organism>
<evidence type="ECO:0000313" key="4">
    <source>
        <dbReference type="Proteomes" id="UP001597233"/>
    </source>
</evidence>
<feature type="domain" description="Chorismate mutase" evidence="2">
    <location>
        <begin position="1"/>
        <end position="91"/>
    </location>
</feature>
<dbReference type="PROSITE" id="PS51168">
    <property type="entry name" value="CHORISMATE_MUT_2"/>
    <property type="match status" value="1"/>
</dbReference>
<dbReference type="Proteomes" id="UP001597233">
    <property type="component" value="Unassembled WGS sequence"/>
</dbReference>
<evidence type="ECO:0000313" key="3">
    <source>
        <dbReference type="EMBL" id="MFD1886513.1"/>
    </source>
</evidence>
<keyword evidence="1 3" id="KW-0413">Isomerase</keyword>
<dbReference type="SUPFAM" id="SSF48600">
    <property type="entry name" value="Chorismate mutase II"/>
    <property type="match status" value="1"/>
</dbReference>
<evidence type="ECO:0000259" key="2">
    <source>
        <dbReference type="PROSITE" id="PS51168"/>
    </source>
</evidence>
<comment type="caution">
    <text evidence="3">The sequence shown here is derived from an EMBL/GenBank/DDBJ whole genome shotgun (WGS) entry which is preliminary data.</text>
</comment>
<dbReference type="Gene3D" id="1.20.59.10">
    <property type="entry name" value="Chorismate mutase"/>
    <property type="match status" value="1"/>
</dbReference>
<dbReference type="GO" id="GO:0004106">
    <property type="term" value="F:chorismate mutase activity"/>
    <property type="evidence" value="ECO:0007669"/>
    <property type="project" value="UniProtKB-EC"/>
</dbReference>
<dbReference type="EMBL" id="JBHUEH010000016">
    <property type="protein sequence ID" value="MFD1886513.1"/>
    <property type="molecule type" value="Genomic_DNA"/>
</dbReference>
<gene>
    <name evidence="3" type="ORF">ACFSC9_13375</name>
</gene>
<dbReference type="EC" id="5.4.99.5" evidence="3"/>
<dbReference type="RefSeq" id="WP_347325485.1">
    <property type="nucleotide sequence ID" value="NZ_JBCGUH010000006.1"/>
</dbReference>
<dbReference type="PANTHER" id="PTHR38041">
    <property type="entry name" value="CHORISMATE MUTASE"/>
    <property type="match status" value="1"/>
</dbReference>
<reference evidence="4" key="1">
    <citation type="journal article" date="2019" name="Int. J. Syst. Evol. Microbiol.">
        <title>The Global Catalogue of Microorganisms (GCM) 10K type strain sequencing project: providing services to taxonomists for standard genome sequencing and annotation.</title>
        <authorList>
            <consortium name="The Broad Institute Genomics Platform"/>
            <consortium name="The Broad Institute Genome Sequencing Center for Infectious Disease"/>
            <person name="Wu L."/>
            <person name="Ma J."/>
        </authorList>
    </citation>
    <scope>NUCLEOTIDE SEQUENCE [LARGE SCALE GENOMIC DNA]</scope>
    <source>
        <strain evidence="4">CCUG 54950</strain>
    </source>
</reference>
<sequence>MEPCQSLDEVRVCIDRLDQQIVALLGERSQYVKQAAAFKKDTDAVKAPARVEAVIEKVRGLALANELNPLVAEQVYRAMIAAFIDDELQEHARLQQGDNDQIPR</sequence>
<keyword evidence="4" id="KW-1185">Reference proteome</keyword>